<gene>
    <name evidence="7" type="ORF">GA0070611_2101</name>
</gene>
<dbReference type="GO" id="GO:0003700">
    <property type="term" value="F:DNA-binding transcription factor activity"/>
    <property type="evidence" value="ECO:0007669"/>
    <property type="project" value="TreeGrafter"/>
</dbReference>
<sequence length="204" mass="22396">MERETVVRAAIELLDEVGLDGLSLRRLATRLGIQAPTLYWYFKSKQELLDQMAIAVMEPPETREAPDPGAPWDEWLSWMARGMRAAVLAHRDGALLAARARPTEQQWDALEFIVSALVASGFSADDAMRGIGALTNYVLGTALEEQQAGADEAAVAGRIDPARWPTLAAAVTRDTDHEQRFEHGLRMLLAGMRATRTSEAPARS</sequence>
<keyword evidence="1" id="KW-0678">Repressor</keyword>
<dbReference type="InterPro" id="IPR023772">
    <property type="entry name" value="DNA-bd_HTH_TetR-type_CS"/>
</dbReference>
<feature type="DNA-binding region" description="H-T-H motif" evidence="5">
    <location>
        <begin position="23"/>
        <end position="42"/>
    </location>
</feature>
<evidence type="ECO:0000256" key="4">
    <source>
        <dbReference type="ARBA" id="ARBA00023163"/>
    </source>
</evidence>
<dbReference type="InterPro" id="IPR050109">
    <property type="entry name" value="HTH-type_TetR-like_transc_reg"/>
</dbReference>
<evidence type="ECO:0000259" key="6">
    <source>
        <dbReference type="PROSITE" id="PS50977"/>
    </source>
</evidence>
<evidence type="ECO:0000313" key="8">
    <source>
        <dbReference type="Proteomes" id="UP000199385"/>
    </source>
</evidence>
<name>A0A1A8ZG46_9ACTN</name>
<dbReference type="PRINTS" id="PR00455">
    <property type="entry name" value="HTHTETR"/>
</dbReference>
<dbReference type="EMBL" id="LT594323">
    <property type="protein sequence ID" value="SBT42814.1"/>
    <property type="molecule type" value="Genomic_DNA"/>
</dbReference>
<feature type="domain" description="HTH tetR-type" evidence="6">
    <location>
        <begin position="1"/>
        <end position="60"/>
    </location>
</feature>
<dbReference type="PATRIC" id="fig|261654.4.peg.2138"/>
<dbReference type="PROSITE" id="PS01081">
    <property type="entry name" value="HTH_TETR_1"/>
    <property type="match status" value="1"/>
</dbReference>
<dbReference type="PRINTS" id="PR00400">
    <property type="entry name" value="TETREPRESSOR"/>
</dbReference>
<organism evidence="7 8">
    <name type="scientific">Micromonospora auratinigra</name>
    <dbReference type="NCBI Taxonomy" id="261654"/>
    <lineage>
        <taxon>Bacteria</taxon>
        <taxon>Bacillati</taxon>
        <taxon>Actinomycetota</taxon>
        <taxon>Actinomycetes</taxon>
        <taxon>Micromonosporales</taxon>
        <taxon>Micromonosporaceae</taxon>
        <taxon>Micromonospora</taxon>
    </lineage>
</organism>
<dbReference type="GO" id="GO:0046677">
    <property type="term" value="P:response to antibiotic"/>
    <property type="evidence" value="ECO:0007669"/>
    <property type="project" value="InterPro"/>
</dbReference>
<keyword evidence="8" id="KW-1185">Reference proteome</keyword>
<dbReference type="InterPro" id="IPR003012">
    <property type="entry name" value="Tet_transcr_reg_TetR"/>
</dbReference>
<dbReference type="InterPro" id="IPR001647">
    <property type="entry name" value="HTH_TetR"/>
</dbReference>
<evidence type="ECO:0000313" key="7">
    <source>
        <dbReference type="EMBL" id="SBT42814.1"/>
    </source>
</evidence>
<dbReference type="STRING" id="261654.GA0070611_2101"/>
<keyword evidence="4" id="KW-0804">Transcription</keyword>
<dbReference type="AlphaFoldDB" id="A0A1A8ZG46"/>
<dbReference type="OrthoDB" id="3819648at2"/>
<dbReference type="Gene3D" id="1.10.357.10">
    <property type="entry name" value="Tetracycline Repressor, domain 2"/>
    <property type="match status" value="1"/>
</dbReference>
<dbReference type="Proteomes" id="UP000199385">
    <property type="component" value="Chromosome I"/>
</dbReference>
<dbReference type="InterPro" id="IPR036271">
    <property type="entry name" value="Tet_transcr_reg_TetR-rel_C_sf"/>
</dbReference>
<evidence type="ECO:0000256" key="2">
    <source>
        <dbReference type="ARBA" id="ARBA00023015"/>
    </source>
</evidence>
<dbReference type="PROSITE" id="PS50977">
    <property type="entry name" value="HTH_TETR_2"/>
    <property type="match status" value="1"/>
</dbReference>
<evidence type="ECO:0000256" key="5">
    <source>
        <dbReference type="PROSITE-ProRule" id="PRU00335"/>
    </source>
</evidence>
<dbReference type="InterPro" id="IPR004111">
    <property type="entry name" value="Repressor_TetR_C"/>
</dbReference>
<dbReference type="GO" id="GO:0000976">
    <property type="term" value="F:transcription cis-regulatory region binding"/>
    <property type="evidence" value="ECO:0007669"/>
    <property type="project" value="TreeGrafter"/>
</dbReference>
<keyword evidence="2" id="KW-0805">Transcription regulation</keyword>
<dbReference type="RefSeq" id="WP_091661605.1">
    <property type="nucleotide sequence ID" value="NZ_LT594323.1"/>
</dbReference>
<protein>
    <submittedName>
        <fullName evidence="7">Transcriptional regulator, TetR family</fullName>
    </submittedName>
</protein>
<reference evidence="8" key="1">
    <citation type="submission" date="2016-06" db="EMBL/GenBank/DDBJ databases">
        <authorList>
            <person name="Varghese N."/>
            <person name="Submissions Spin"/>
        </authorList>
    </citation>
    <scope>NUCLEOTIDE SEQUENCE [LARGE SCALE GENOMIC DNA]</scope>
    <source>
        <strain evidence="8">DSM 44815</strain>
    </source>
</reference>
<dbReference type="PANTHER" id="PTHR30055:SF151">
    <property type="entry name" value="TRANSCRIPTIONAL REGULATORY PROTEIN"/>
    <property type="match status" value="1"/>
</dbReference>
<dbReference type="PANTHER" id="PTHR30055">
    <property type="entry name" value="HTH-TYPE TRANSCRIPTIONAL REGULATOR RUTR"/>
    <property type="match status" value="1"/>
</dbReference>
<dbReference type="InterPro" id="IPR009057">
    <property type="entry name" value="Homeodomain-like_sf"/>
</dbReference>
<keyword evidence="3 5" id="KW-0238">DNA-binding</keyword>
<dbReference type="SUPFAM" id="SSF46689">
    <property type="entry name" value="Homeodomain-like"/>
    <property type="match status" value="1"/>
</dbReference>
<dbReference type="Gene3D" id="1.10.10.60">
    <property type="entry name" value="Homeodomain-like"/>
    <property type="match status" value="1"/>
</dbReference>
<accession>A0A1A8ZG46</accession>
<evidence type="ECO:0000256" key="3">
    <source>
        <dbReference type="ARBA" id="ARBA00023125"/>
    </source>
</evidence>
<dbReference type="Pfam" id="PF02909">
    <property type="entry name" value="TetR_C_1"/>
    <property type="match status" value="1"/>
</dbReference>
<dbReference type="GO" id="GO:0045892">
    <property type="term" value="P:negative regulation of DNA-templated transcription"/>
    <property type="evidence" value="ECO:0007669"/>
    <property type="project" value="InterPro"/>
</dbReference>
<evidence type="ECO:0000256" key="1">
    <source>
        <dbReference type="ARBA" id="ARBA00022491"/>
    </source>
</evidence>
<dbReference type="Pfam" id="PF00440">
    <property type="entry name" value="TetR_N"/>
    <property type="match status" value="1"/>
</dbReference>
<dbReference type="SUPFAM" id="SSF48498">
    <property type="entry name" value="Tetracyclin repressor-like, C-terminal domain"/>
    <property type="match status" value="1"/>
</dbReference>
<proteinExistence type="predicted"/>